<dbReference type="CDD" id="cd06261">
    <property type="entry name" value="TM_PBP2"/>
    <property type="match status" value="1"/>
</dbReference>
<evidence type="ECO:0000256" key="1">
    <source>
        <dbReference type="ARBA" id="ARBA00004651"/>
    </source>
</evidence>
<dbReference type="AlphaFoldDB" id="A0A024H876"/>
<protein>
    <submittedName>
        <fullName evidence="9">Binding--dependent transport system inner membrane component family protein</fullName>
    </submittedName>
</protein>
<keyword evidence="3" id="KW-1003">Cell membrane</keyword>
<feature type="transmembrane region" description="Helical" evidence="7">
    <location>
        <begin position="239"/>
        <end position="260"/>
    </location>
</feature>
<dbReference type="InterPro" id="IPR000515">
    <property type="entry name" value="MetI-like"/>
</dbReference>
<dbReference type="STRING" id="861266.ARTSIC4J27_4205"/>
<feature type="transmembrane region" description="Helical" evidence="7">
    <location>
        <begin position="132"/>
        <end position="156"/>
    </location>
</feature>
<reference evidence="10" key="1">
    <citation type="journal article" date="2014" name="Genome Announc.">
        <title>Genome Sequence of Arthrobacter siccitolerans 4J27, a Xeroprotectant-Producing Desiccation-Tolerant Microorganism.</title>
        <authorList>
            <person name="Manzanera M."/>
            <person name="Santa-Cruz-Calvo L."/>
            <person name="Vilchez J.I."/>
            <person name="Garcia-Fontana C."/>
            <person name="Silva-Castro G.A."/>
            <person name="Calvo C."/>
            <person name="Gonzalez-Lopez J."/>
        </authorList>
    </citation>
    <scope>NUCLEOTIDE SEQUENCE [LARGE SCALE GENOMIC DNA]</scope>
    <source>
        <strain evidence="10">4J27</strain>
    </source>
</reference>
<dbReference type="GO" id="GO:0005886">
    <property type="term" value="C:plasma membrane"/>
    <property type="evidence" value="ECO:0007669"/>
    <property type="project" value="UniProtKB-SubCell"/>
</dbReference>
<evidence type="ECO:0000259" key="8">
    <source>
        <dbReference type="PROSITE" id="PS50928"/>
    </source>
</evidence>
<comment type="similarity">
    <text evidence="7">Belongs to the binding-protein-dependent transport system permease family.</text>
</comment>
<dbReference type="EMBL" id="CAQI01000059">
    <property type="protein sequence ID" value="CCQ48203.1"/>
    <property type="molecule type" value="Genomic_DNA"/>
</dbReference>
<dbReference type="Proteomes" id="UP000035722">
    <property type="component" value="Unassembled WGS sequence"/>
</dbReference>
<evidence type="ECO:0000313" key="10">
    <source>
        <dbReference type="Proteomes" id="UP000035722"/>
    </source>
</evidence>
<evidence type="ECO:0000256" key="5">
    <source>
        <dbReference type="ARBA" id="ARBA00022989"/>
    </source>
</evidence>
<feature type="domain" description="ABC transmembrane type-1" evidence="8">
    <location>
        <begin position="92"/>
        <end position="301"/>
    </location>
</feature>
<dbReference type="Gene3D" id="1.10.3720.10">
    <property type="entry name" value="MetI-like"/>
    <property type="match status" value="1"/>
</dbReference>
<dbReference type="InterPro" id="IPR035906">
    <property type="entry name" value="MetI-like_sf"/>
</dbReference>
<comment type="subcellular location">
    <subcellularLocation>
        <location evidence="1 7">Cell membrane</location>
        <topology evidence="1 7">Multi-pass membrane protein</topology>
    </subcellularLocation>
</comment>
<dbReference type="SUPFAM" id="SSF161098">
    <property type="entry name" value="MetI-like"/>
    <property type="match status" value="1"/>
</dbReference>
<name>A0A024H876_9MICC</name>
<accession>A0A024H876</accession>
<keyword evidence="5 7" id="KW-1133">Transmembrane helix</keyword>
<dbReference type="PANTHER" id="PTHR43163">
    <property type="entry name" value="DIPEPTIDE TRANSPORT SYSTEM PERMEASE PROTEIN DPPB-RELATED"/>
    <property type="match status" value="1"/>
</dbReference>
<evidence type="ECO:0000256" key="2">
    <source>
        <dbReference type="ARBA" id="ARBA00022448"/>
    </source>
</evidence>
<dbReference type="PANTHER" id="PTHR43163:SF3">
    <property type="entry name" value="PEPTIDE ABC TRANSPORTER PERMEASE PROTEIN"/>
    <property type="match status" value="1"/>
</dbReference>
<keyword evidence="10" id="KW-1185">Reference proteome</keyword>
<evidence type="ECO:0000256" key="3">
    <source>
        <dbReference type="ARBA" id="ARBA00022475"/>
    </source>
</evidence>
<keyword evidence="4 7" id="KW-0812">Transmembrane</keyword>
<sequence>MLVRIGTGVVTLLAVSVLVFFGANLLPGNAAEVALGVNAGDPAALQAALQAAGLDQPVVVRYWGWLTGLLQGDLGVSMVTHQPVADLVGSRLGNTLVLTGCLLILLVPVALALGTWSAMLKDTMIDRVVGTSTMWFLSTPEFVVGTFLVVIFASWLKVLPSVSLLNPRMTALEQPNLLVLPVLTMLIVGAGQVTRLVRASTIDVLQSDFVQMAVLRGVPSRTLLLRHVLPNSLGPSVQVLGLAMGSLIGGVVVIETVFNYPGVGTMLVQAVSTRDITTVASLTILLSAAYILSNLAADLVAMVLNPQLRRGGAF</sequence>
<dbReference type="PROSITE" id="PS50928">
    <property type="entry name" value="ABC_TM1"/>
    <property type="match status" value="1"/>
</dbReference>
<keyword evidence="2 7" id="KW-0813">Transport</keyword>
<organism evidence="9 10">
    <name type="scientific">Pseudarthrobacter siccitolerans</name>
    <dbReference type="NCBI Taxonomy" id="861266"/>
    <lineage>
        <taxon>Bacteria</taxon>
        <taxon>Bacillati</taxon>
        <taxon>Actinomycetota</taxon>
        <taxon>Actinomycetes</taxon>
        <taxon>Micrococcales</taxon>
        <taxon>Micrococcaceae</taxon>
        <taxon>Pseudarthrobacter</taxon>
    </lineage>
</organism>
<feature type="transmembrane region" description="Helical" evidence="7">
    <location>
        <begin position="96"/>
        <end position="120"/>
    </location>
</feature>
<feature type="transmembrane region" description="Helical" evidence="7">
    <location>
        <begin position="280"/>
        <end position="304"/>
    </location>
</feature>
<comment type="caution">
    <text evidence="9">The sequence shown here is derived from an EMBL/GenBank/DDBJ whole genome shotgun (WGS) entry which is preliminary data.</text>
</comment>
<evidence type="ECO:0000256" key="6">
    <source>
        <dbReference type="ARBA" id="ARBA00023136"/>
    </source>
</evidence>
<dbReference type="GO" id="GO:0055085">
    <property type="term" value="P:transmembrane transport"/>
    <property type="evidence" value="ECO:0007669"/>
    <property type="project" value="InterPro"/>
</dbReference>
<feature type="transmembrane region" description="Helical" evidence="7">
    <location>
        <begin position="176"/>
        <end position="197"/>
    </location>
</feature>
<gene>
    <name evidence="9" type="primary">dppB</name>
    <name evidence="9" type="ORF">ARTSIC4J27_4205</name>
</gene>
<evidence type="ECO:0000256" key="4">
    <source>
        <dbReference type="ARBA" id="ARBA00022692"/>
    </source>
</evidence>
<proteinExistence type="inferred from homology"/>
<keyword evidence="6 7" id="KW-0472">Membrane</keyword>
<dbReference type="Pfam" id="PF19300">
    <property type="entry name" value="BPD_transp_1_N"/>
    <property type="match status" value="1"/>
</dbReference>
<evidence type="ECO:0000313" key="9">
    <source>
        <dbReference type="EMBL" id="CCQ48203.1"/>
    </source>
</evidence>
<dbReference type="Pfam" id="PF00528">
    <property type="entry name" value="BPD_transp_1"/>
    <property type="match status" value="1"/>
</dbReference>
<evidence type="ECO:0000256" key="7">
    <source>
        <dbReference type="RuleBase" id="RU363032"/>
    </source>
</evidence>
<dbReference type="InterPro" id="IPR045621">
    <property type="entry name" value="BPD_transp_1_N"/>
</dbReference>